<dbReference type="EMBL" id="CP034752">
    <property type="protein sequence ID" value="QBH96057.1"/>
    <property type="molecule type" value="Genomic_DNA"/>
</dbReference>
<evidence type="ECO:0000313" key="1">
    <source>
        <dbReference type="EMBL" id="QBH95762.1"/>
    </source>
</evidence>
<dbReference type="KEGG" id="prag:EKN56_04710"/>
<protein>
    <submittedName>
        <fullName evidence="2">DUF3486 family protein</fullName>
    </submittedName>
</protein>
<organism evidence="2 3">
    <name type="scientific">Limnobaculum zhutongyuii</name>
    <dbReference type="NCBI Taxonomy" id="2498113"/>
    <lineage>
        <taxon>Bacteria</taxon>
        <taxon>Pseudomonadati</taxon>
        <taxon>Pseudomonadota</taxon>
        <taxon>Gammaproteobacteria</taxon>
        <taxon>Enterobacterales</taxon>
        <taxon>Budviciaceae</taxon>
        <taxon>Limnobaculum</taxon>
    </lineage>
</organism>
<accession>A0A411WIQ6</accession>
<proteinExistence type="predicted"/>
<dbReference type="AlphaFoldDB" id="A0A411WIQ6"/>
<dbReference type="Proteomes" id="UP000293154">
    <property type="component" value="Chromosome"/>
</dbReference>
<dbReference type="KEGG" id="prag:EKN56_06385"/>
<evidence type="ECO:0000313" key="3">
    <source>
        <dbReference type="Proteomes" id="UP000293154"/>
    </source>
</evidence>
<dbReference type="Pfam" id="PF11985">
    <property type="entry name" value="Phage_Mu_Gp27"/>
    <property type="match status" value="1"/>
</dbReference>
<dbReference type="RefSeq" id="WP_130590749.1">
    <property type="nucleotide sequence ID" value="NZ_CP034752.1"/>
</dbReference>
<dbReference type="EMBL" id="CP034752">
    <property type="protein sequence ID" value="QBH95762.1"/>
    <property type="molecule type" value="Genomic_DNA"/>
</dbReference>
<dbReference type="InterPro" id="IPR021874">
    <property type="entry name" value="Phage_Mu_Gp27"/>
</dbReference>
<keyword evidence="3" id="KW-1185">Reference proteome</keyword>
<sequence length="182" mass="20651">MGRKSTIHKLDPSVRSHIEQLLRDDRLTLDEMLENIRAKYPQTDAPSRSSLYRYRAGFEEMTQSLREIETASRVLVDELGDGIGDKAGALLAQAVTTLATRAAFNAHERDDISIKEVGELSRAARAAMQARTMSLKERQEIEKVTRDKLLREQESNLQKEAKAQGLDENAVQFWREKILGIK</sequence>
<gene>
    <name evidence="1" type="ORF">EKN56_04710</name>
    <name evidence="2" type="ORF">EKN56_06385</name>
</gene>
<dbReference type="OrthoDB" id="371328at2"/>
<name>A0A411WIQ6_9GAMM</name>
<evidence type="ECO:0000313" key="2">
    <source>
        <dbReference type="EMBL" id="QBH96057.1"/>
    </source>
</evidence>
<reference evidence="2 3" key="1">
    <citation type="submission" date="2019-03" db="EMBL/GenBank/DDBJ databases">
        <title>Pragia sp. nov. isolated from the gut tract of Carduelis flavirostris.</title>
        <authorList>
            <person name="Ge Y."/>
        </authorList>
    </citation>
    <scope>NUCLEOTIDE SEQUENCE [LARGE SCALE GENOMIC DNA]</scope>
    <source>
        <strain evidence="2 3">CF-458</strain>
    </source>
</reference>